<dbReference type="Proteomes" id="UP000277204">
    <property type="component" value="Unassembled WGS sequence"/>
</dbReference>
<accession>A0A183MFB3</accession>
<sequence>MKTSTSEGKRGIQWTSRMRLDDLDFADDLALLSRTQQQIQKKMTSVSATSAAVGLNIHKGKSKILRYNTACNNPITINGENLEDVKTFTYLGSIIDEQGGSDADVKARIGKARAAYLQLRNIWNSKQPSINTKIRWPYTISNNPIWERTNQIAVEEEIRKKRWKWIGHTLKKVPSRVTRQALTRNPEGQRER</sequence>
<organism evidence="1 2">
    <name type="scientific">Schistosoma margrebowiei</name>
    <dbReference type="NCBI Taxonomy" id="48269"/>
    <lineage>
        <taxon>Eukaryota</taxon>
        <taxon>Metazoa</taxon>
        <taxon>Spiralia</taxon>
        <taxon>Lophotrochozoa</taxon>
        <taxon>Platyhelminthes</taxon>
        <taxon>Trematoda</taxon>
        <taxon>Digenea</taxon>
        <taxon>Strigeidida</taxon>
        <taxon>Schistosomatoidea</taxon>
        <taxon>Schistosomatidae</taxon>
        <taxon>Schistosoma</taxon>
    </lineage>
</organism>
<keyword evidence="2" id="KW-1185">Reference proteome</keyword>
<name>A0A183MFB3_9TREM</name>
<gene>
    <name evidence="1" type="ORF">SMRZ_LOCUS14738</name>
</gene>
<dbReference type="PANTHER" id="PTHR47027:SF25">
    <property type="entry name" value="REVERSE TRANSCRIPTASE DOMAIN-CONTAINING PROTEIN"/>
    <property type="match status" value="1"/>
</dbReference>
<evidence type="ECO:0000313" key="2">
    <source>
        <dbReference type="Proteomes" id="UP000277204"/>
    </source>
</evidence>
<dbReference type="AlphaFoldDB" id="A0A183MFB3"/>
<protein>
    <submittedName>
        <fullName evidence="1">Uncharacterized protein</fullName>
    </submittedName>
</protein>
<dbReference type="PANTHER" id="PTHR47027">
    <property type="entry name" value="REVERSE TRANSCRIPTASE DOMAIN-CONTAINING PROTEIN"/>
    <property type="match status" value="1"/>
</dbReference>
<evidence type="ECO:0000313" key="1">
    <source>
        <dbReference type="EMBL" id="VDP16562.1"/>
    </source>
</evidence>
<reference evidence="1 2" key="1">
    <citation type="submission" date="2018-11" db="EMBL/GenBank/DDBJ databases">
        <authorList>
            <consortium name="Pathogen Informatics"/>
        </authorList>
    </citation>
    <scope>NUCLEOTIDE SEQUENCE [LARGE SCALE GENOMIC DNA]</scope>
    <source>
        <strain evidence="1 2">Zambia</strain>
    </source>
</reference>
<dbReference type="EMBL" id="UZAI01016818">
    <property type="protein sequence ID" value="VDP16562.1"/>
    <property type="molecule type" value="Genomic_DNA"/>
</dbReference>
<proteinExistence type="predicted"/>